<comment type="caution">
    <text evidence="2">The sequence shown here is derived from an EMBL/GenBank/DDBJ whole genome shotgun (WGS) entry which is preliminary data.</text>
</comment>
<dbReference type="Proteomes" id="UP000276389">
    <property type="component" value="Unassembled WGS sequence"/>
</dbReference>
<proteinExistence type="predicted"/>
<sequence length="64" mass="7591">MPFKDSNNNDRQPSRLPVITSPERGDIHVCFCWPRVSCRKPSPRTNDLTLHLHQIHPWFYTSFL</sequence>
<gene>
    <name evidence="2" type="ORF">EJE24_07165</name>
</gene>
<dbReference type="AlphaFoldDB" id="A0A428LW65"/>
<evidence type="ECO:0000256" key="1">
    <source>
        <dbReference type="SAM" id="MobiDB-lite"/>
    </source>
</evidence>
<dbReference type="EMBL" id="RWHU01000002">
    <property type="protein sequence ID" value="RSK69560.1"/>
    <property type="molecule type" value="Genomic_DNA"/>
</dbReference>
<protein>
    <submittedName>
        <fullName evidence="2">Uncharacterized protein</fullName>
    </submittedName>
</protein>
<organism evidence="2 3">
    <name type="scientific">Enterobacter huaxiensis</name>
    <dbReference type="NCBI Taxonomy" id="2494702"/>
    <lineage>
        <taxon>Bacteria</taxon>
        <taxon>Pseudomonadati</taxon>
        <taxon>Pseudomonadota</taxon>
        <taxon>Gammaproteobacteria</taxon>
        <taxon>Enterobacterales</taxon>
        <taxon>Enterobacteriaceae</taxon>
        <taxon>Enterobacter</taxon>
    </lineage>
</organism>
<feature type="region of interest" description="Disordered" evidence="1">
    <location>
        <begin position="1"/>
        <end position="20"/>
    </location>
</feature>
<name>A0A428LW65_9ENTR</name>
<accession>A0A428LW65</accession>
<evidence type="ECO:0000313" key="2">
    <source>
        <dbReference type="EMBL" id="RSK69560.1"/>
    </source>
</evidence>
<feature type="compositionally biased region" description="Polar residues" evidence="1">
    <location>
        <begin position="1"/>
        <end position="11"/>
    </location>
</feature>
<reference evidence="2 3" key="1">
    <citation type="submission" date="2018-12" db="EMBL/GenBank/DDBJ databases">
        <title>The Genome Submission of two Enterobacter spp. strains.</title>
        <authorList>
            <person name="Wu W."/>
            <person name="Wei L."/>
            <person name="Feng Y."/>
            <person name="Zong Z."/>
        </authorList>
    </citation>
    <scope>NUCLEOTIDE SEQUENCE [LARGE SCALE GENOMIC DNA]</scope>
    <source>
        <strain evidence="2 3">WCHEHu045002</strain>
    </source>
</reference>
<evidence type="ECO:0000313" key="3">
    <source>
        <dbReference type="Proteomes" id="UP000276389"/>
    </source>
</evidence>